<dbReference type="PANTHER" id="PTHR39441:SF1">
    <property type="entry name" value="DUF2252 DOMAIN-CONTAINING PROTEIN"/>
    <property type="match status" value="1"/>
</dbReference>
<evidence type="ECO:0000313" key="3">
    <source>
        <dbReference type="Proteomes" id="UP000664277"/>
    </source>
</evidence>
<reference evidence="2" key="1">
    <citation type="submission" date="2021-02" db="EMBL/GenBank/DDBJ databases">
        <title>Genome-Resolved Metagenomics of a Microbial Community Performing Photosynthetic Biological Nutrient Removal.</title>
        <authorList>
            <person name="Mcdaniel E.A."/>
        </authorList>
    </citation>
    <scope>NUCLEOTIDE SEQUENCE</scope>
    <source>
        <strain evidence="2">UWPOB_OBS1</strain>
    </source>
</reference>
<proteinExistence type="predicted"/>
<dbReference type="Pfam" id="PF10009">
    <property type="entry name" value="DUF2252"/>
    <property type="match status" value="1"/>
</dbReference>
<evidence type="ECO:0000313" key="2">
    <source>
        <dbReference type="EMBL" id="MBN8661088.1"/>
    </source>
</evidence>
<protein>
    <submittedName>
        <fullName evidence="2">DUF2252 domain-containing protein</fullName>
    </submittedName>
</protein>
<evidence type="ECO:0000256" key="1">
    <source>
        <dbReference type="SAM" id="MobiDB-lite"/>
    </source>
</evidence>
<feature type="region of interest" description="Disordered" evidence="1">
    <location>
        <begin position="1"/>
        <end position="50"/>
    </location>
</feature>
<feature type="compositionally biased region" description="Basic and acidic residues" evidence="1">
    <location>
        <begin position="1"/>
        <end position="38"/>
    </location>
</feature>
<gene>
    <name evidence="2" type="ORF">J0M35_12040</name>
</gene>
<dbReference type="PANTHER" id="PTHR39441">
    <property type="entry name" value="DUF2252 DOMAIN-CONTAINING PROTEIN"/>
    <property type="match status" value="1"/>
</dbReference>
<dbReference type="InterPro" id="IPR018721">
    <property type="entry name" value="DUF2252"/>
</dbReference>
<comment type="caution">
    <text evidence="2">The sequence shown here is derived from an EMBL/GenBank/DDBJ whole genome shotgun (WGS) entry which is preliminary data.</text>
</comment>
<organism evidence="2 3">
    <name type="scientific">Candidatus Obscuribacter phosphatis</name>
    <dbReference type="NCBI Taxonomy" id="1906157"/>
    <lineage>
        <taxon>Bacteria</taxon>
        <taxon>Bacillati</taxon>
        <taxon>Candidatus Melainabacteria</taxon>
        <taxon>Candidatus Obscuribacterales</taxon>
        <taxon>Candidatus Obscuribacteraceae</taxon>
        <taxon>Candidatus Obscuribacter</taxon>
    </lineage>
</organism>
<dbReference type="EMBL" id="JAFLCK010000016">
    <property type="protein sequence ID" value="MBN8661088.1"/>
    <property type="molecule type" value="Genomic_DNA"/>
</dbReference>
<sequence length="516" mass="58617">MGNKKDKARAAVQELTERPQTESPKTETQKNDAPHLSEHISQQESKSVVPKFRPEPIEAEYLNKPTHMQTRKERYEFGRAMRLKCSREAHAEFTVNKSGRENPVELLIESSEGRLEHLVPIRYGRMLTSPFAFFRGAANIMASDLDDTAATDYAVQSCGDCHLMNFGAFATPERNIIFDINDFDETFPASWEWDLKRLTASFVIASLNNGHKLSDGRKAAMRVVQCYRDRMKELSELSTLDAWYSYLDYKDLIELTSDKQLKKLRKKVLEKALKRDSFEEFVKLGHVVDGKPRIKDQPPLIFHVEDYGSAAQIERIEESIARYRESLSMDKRVLFDRYEMVDNAIKVVGVGSVGTVCGIALLFAAEDDPLFLQVKEARKSVLERYSHFKNETTNGQRVVTGQRLMQAASDMFLGHYVSVTEKHYYVRQLRDVKVKPLVEIFTPENMLGYARNCGWALAGAHARSGDASIIAGYIGKGDVFAEAIGEFSVKYAEQNKEDHTRLVEAVREGLIEVMTG</sequence>
<accession>A0A8J7PGI6</accession>
<dbReference type="Proteomes" id="UP000664277">
    <property type="component" value="Unassembled WGS sequence"/>
</dbReference>
<name>A0A8J7PGI6_9BACT</name>
<dbReference type="AlphaFoldDB" id="A0A8J7PGI6"/>